<reference evidence="1 2" key="1">
    <citation type="submission" date="2020-04" db="EMBL/GenBank/DDBJ databases">
        <authorList>
            <person name="Yin C."/>
        </authorList>
    </citation>
    <scope>NUCLEOTIDE SEQUENCE [LARGE SCALE GENOMIC DNA]</scope>
    <source>
        <strain evidence="1 2">Ae27</strain>
    </source>
</reference>
<dbReference type="AlphaFoldDB" id="A0A847RWS7"/>
<dbReference type="InterPro" id="IPR036390">
    <property type="entry name" value="WH_DNA-bd_sf"/>
</dbReference>
<sequence length="141" mass="16299">MGHVKPIGWYLKEADSLITSTFDNAFECFGLTRFHWQLLKNIADNGEIYTKDYYPQVARFITPETFQAIIASLLDRDWISVCNDTCRFTAAGADVFTEIEGRQKHIREKMLEGTDPEDYAYTILFLDRIIQNLKALPQVQP</sequence>
<comment type="caution">
    <text evidence="1">The sequence shown here is derived from an EMBL/GenBank/DDBJ whole genome shotgun (WGS) entry which is preliminary data.</text>
</comment>
<evidence type="ECO:0000313" key="1">
    <source>
        <dbReference type="EMBL" id="NLR67276.1"/>
    </source>
</evidence>
<dbReference type="SUPFAM" id="SSF46785">
    <property type="entry name" value="Winged helix' DNA-binding domain"/>
    <property type="match status" value="1"/>
</dbReference>
<proteinExistence type="predicted"/>
<name>A0A847RWS7_9BACT</name>
<gene>
    <name evidence="1" type="ORF">HGH92_23420</name>
</gene>
<dbReference type="InterPro" id="IPR036388">
    <property type="entry name" value="WH-like_DNA-bd_sf"/>
</dbReference>
<keyword evidence="2" id="KW-1185">Reference proteome</keyword>
<accession>A0A847RWS7</accession>
<protein>
    <submittedName>
        <fullName evidence="1">Winged helix-turn-helix transcriptional regulator</fullName>
    </submittedName>
</protein>
<dbReference type="RefSeq" id="WP_168873153.1">
    <property type="nucleotide sequence ID" value="NZ_JABAIA010000002.1"/>
</dbReference>
<evidence type="ECO:0000313" key="2">
    <source>
        <dbReference type="Proteomes" id="UP000570474"/>
    </source>
</evidence>
<dbReference type="Proteomes" id="UP000570474">
    <property type="component" value="Unassembled WGS sequence"/>
</dbReference>
<organism evidence="1 2">
    <name type="scientific">Chitinophaga varians</name>
    <dbReference type="NCBI Taxonomy" id="2202339"/>
    <lineage>
        <taxon>Bacteria</taxon>
        <taxon>Pseudomonadati</taxon>
        <taxon>Bacteroidota</taxon>
        <taxon>Chitinophagia</taxon>
        <taxon>Chitinophagales</taxon>
        <taxon>Chitinophagaceae</taxon>
        <taxon>Chitinophaga</taxon>
    </lineage>
</organism>
<dbReference type="Gene3D" id="1.10.10.10">
    <property type="entry name" value="Winged helix-like DNA-binding domain superfamily/Winged helix DNA-binding domain"/>
    <property type="match status" value="1"/>
</dbReference>
<dbReference type="EMBL" id="JABAIA010000002">
    <property type="protein sequence ID" value="NLR67276.1"/>
    <property type="molecule type" value="Genomic_DNA"/>
</dbReference>